<dbReference type="AlphaFoldDB" id="A0AAW0GVA2"/>
<dbReference type="SMART" id="SM00355">
    <property type="entry name" value="ZnF_C2H2"/>
    <property type="match status" value="2"/>
</dbReference>
<evidence type="ECO:0000313" key="12">
    <source>
        <dbReference type="Proteomes" id="UP001385951"/>
    </source>
</evidence>
<evidence type="ECO:0000259" key="10">
    <source>
        <dbReference type="PROSITE" id="PS50157"/>
    </source>
</evidence>
<feature type="domain" description="C2H2-type" evidence="10">
    <location>
        <begin position="304"/>
        <end position="331"/>
    </location>
</feature>
<gene>
    <name evidence="11" type="ORF">QCA50_000624</name>
</gene>
<name>A0AAW0GVA2_9APHY</name>
<feature type="region of interest" description="Disordered" evidence="9">
    <location>
        <begin position="26"/>
        <end position="56"/>
    </location>
</feature>
<dbReference type="InterPro" id="IPR013087">
    <property type="entry name" value="Znf_C2H2_type"/>
</dbReference>
<dbReference type="PROSITE" id="PS00028">
    <property type="entry name" value="ZINC_FINGER_C2H2_1"/>
    <property type="match status" value="2"/>
</dbReference>
<feature type="compositionally biased region" description="Basic and acidic residues" evidence="9">
    <location>
        <begin position="194"/>
        <end position="220"/>
    </location>
</feature>
<feature type="compositionally biased region" description="Basic and acidic residues" evidence="9">
    <location>
        <begin position="100"/>
        <end position="113"/>
    </location>
</feature>
<keyword evidence="3" id="KW-0677">Repeat</keyword>
<dbReference type="GO" id="GO:0005634">
    <property type="term" value="C:nucleus"/>
    <property type="evidence" value="ECO:0007669"/>
    <property type="project" value="UniProtKB-SubCell"/>
</dbReference>
<dbReference type="PROSITE" id="PS50157">
    <property type="entry name" value="ZINC_FINGER_C2H2_2"/>
    <property type="match status" value="2"/>
</dbReference>
<dbReference type="PANTHER" id="PTHR24394:SF58">
    <property type="entry name" value="ZINC FINGER AND BTB DOMAIN CONTAINING 33"/>
    <property type="match status" value="1"/>
</dbReference>
<protein>
    <recommendedName>
        <fullName evidence="10">C2H2-type domain-containing protein</fullName>
    </recommendedName>
</protein>
<feature type="region of interest" description="Disordered" evidence="9">
    <location>
        <begin position="345"/>
        <end position="388"/>
    </location>
</feature>
<dbReference type="FunFam" id="3.30.160.60:FF:001450">
    <property type="entry name" value="zinc finger protein 774"/>
    <property type="match status" value="1"/>
</dbReference>
<feature type="compositionally biased region" description="Polar residues" evidence="9">
    <location>
        <begin position="142"/>
        <end position="163"/>
    </location>
</feature>
<keyword evidence="5" id="KW-0862">Zinc</keyword>
<keyword evidence="7" id="KW-0539">Nucleus</keyword>
<comment type="caution">
    <text evidence="11">The sequence shown here is derived from an EMBL/GenBank/DDBJ whole genome shotgun (WGS) entry which is preliminary data.</text>
</comment>
<reference evidence="11 12" key="1">
    <citation type="submission" date="2022-09" db="EMBL/GenBank/DDBJ databases">
        <authorList>
            <person name="Palmer J.M."/>
        </authorList>
    </citation>
    <scope>NUCLEOTIDE SEQUENCE [LARGE SCALE GENOMIC DNA]</scope>
    <source>
        <strain evidence="11 12">DSM 7382</strain>
    </source>
</reference>
<comment type="subcellular location">
    <subcellularLocation>
        <location evidence="1">Nucleus</location>
    </subcellularLocation>
</comment>
<evidence type="ECO:0000256" key="3">
    <source>
        <dbReference type="ARBA" id="ARBA00022737"/>
    </source>
</evidence>
<dbReference type="GO" id="GO:0008270">
    <property type="term" value="F:zinc ion binding"/>
    <property type="evidence" value="ECO:0007669"/>
    <property type="project" value="UniProtKB-KW"/>
</dbReference>
<evidence type="ECO:0000256" key="9">
    <source>
        <dbReference type="SAM" id="MobiDB-lite"/>
    </source>
</evidence>
<feature type="compositionally biased region" description="Low complexity" evidence="9">
    <location>
        <begin position="221"/>
        <end position="253"/>
    </location>
</feature>
<dbReference type="Pfam" id="PF00096">
    <property type="entry name" value="zf-C2H2"/>
    <property type="match status" value="1"/>
</dbReference>
<keyword evidence="12" id="KW-1185">Reference proteome</keyword>
<dbReference type="InterPro" id="IPR036236">
    <property type="entry name" value="Znf_C2H2_sf"/>
</dbReference>
<keyword evidence="6" id="KW-0238">DNA-binding</keyword>
<accession>A0AAW0GVA2</accession>
<evidence type="ECO:0000256" key="8">
    <source>
        <dbReference type="PROSITE-ProRule" id="PRU00042"/>
    </source>
</evidence>
<feature type="region of interest" description="Disordered" evidence="9">
    <location>
        <begin position="78"/>
        <end position="114"/>
    </location>
</feature>
<dbReference type="SUPFAM" id="SSF57667">
    <property type="entry name" value="beta-beta-alpha zinc fingers"/>
    <property type="match status" value="1"/>
</dbReference>
<evidence type="ECO:0000313" key="11">
    <source>
        <dbReference type="EMBL" id="KAK7695984.1"/>
    </source>
</evidence>
<evidence type="ECO:0000256" key="4">
    <source>
        <dbReference type="ARBA" id="ARBA00022771"/>
    </source>
</evidence>
<dbReference type="PANTHER" id="PTHR24394">
    <property type="entry name" value="ZINC FINGER PROTEIN"/>
    <property type="match status" value="1"/>
</dbReference>
<keyword evidence="2" id="KW-0479">Metal-binding</keyword>
<dbReference type="GO" id="GO:0003677">
    <property type="term" value="F:DNA binding"/>
    <property type="evidence" value="ECO:0007669"/>
    <property type="project" value="UniProtKB-KW"/>
</dbReference>
<evidence type="ECO:0000256" key="6">
    <source>
        <dbReference type="ARBA" id="ARBA00023125"/>
    </source>
</evidence>
<feature type="domain" description="C2H2-type" evidence="10">
    <location>
        <begin position="332"/>
        <end position="362"/>
    </location>
</feature>
<feature type="compositionally biased region" description="Polar residues" evidence="9">
    <location>
        <begin position="44"/>
        <end position="56"/>
    </location>
</feature>
<evidence type="ECO:0000256" key="5">
    <source>
        <dbReference type="ARBA" id="ARBA00022833"/>
    </source>
</evidence>
<proteinExistence type="predicted"/>
<evidence type="ECO:0000256" key="7">
    <source>
        <dbReference type="ARBA" id="ARBA00023242"/>
    </source>
</evidence>
<evidence type="ECO:0000256" key="1">
    <source>
        <dbReference type="ARBA" id="ARBA00004123"/>
    </source>
</evidence>
<feature type="region of interest" description="Disordered" evidence="9">
    <location>
        <begin position="142"/>
        <end position="254"/>
    </location>
</feature>
<feature type="compositionally biased region" description="Polar residues" evidence="9">
    <location>
        <begin position="181"/>
        <end position="193"/>
    </location>
</feature>
<dbReference type="Proteomes" id="UP001385951">
    <property type="component" value="Unassembled WGS sequence"/>
</dbReference>
<dbReference type="GO" id="GO:0000981">
    <property type="term" value="F:DNA-binding transcription factor activity, RNA polymerase II-specific"/>
    <property type="evidence" value="ECO:0007669"/>
    <property type="project" value="TreeGrafter"/>
</dbReference>
<feature type="compositionally biased region" description="Basic residues" evidence="9">
    <location>
        <begin position="346"/>
        <end position="364"/>
    </location>
</feature>
<sequence>MLQVLDAPAASTSRHFTNHVSYADNRRSRWRQSSPYPIVRQRPRSPSMQVGDKQSQSTLIPAVFSGVASKAVAQPLRRTSLCSNSPRGNPRDLPPATHESNTERGHNPKRSDPVCDFPTASYKWNPFGVSRTHAMYVNYSKTTTPAPSLSFTTRRSPSVASDASPSLPTLRLPPLQSPSSGNPSISRPIQSRNSQERQELNLDLRKLEIKPDEVSSERGKTPSSSRGARSDSRGSSVASPGSSTSPLPSGESGWIKHARPAEAGQYMCIWKEDGDPGSGPCGYSSKKHLVKRHIESKHLNIRRLVCHVCGKGFSQKSNFQTHMNTHTGDAPHKCSYCDKSFGDPARRHRHMKADHGHVSSRRKRQGESGEASPHDELYYSPEEEESDY</sequence>
<organism evidence="11 12">
    <name type="scientific">Cerrena zonata</name>
    <dbReference type="NCBI Taxonomy" id="2478898"/>
    <lineage>
        <taxon>Eukaryota</taxon>
        <taxon>Fungi</taxon>
        <taxon>Dikarya</taxon>
        <taxon>Basidiomycota</taxon>
        <taxon>Agaricomycotina</taxon>
        <taxon>Agaricomycetes</taxon>
        <taxon>Polyporales</taxon>
        <taxon>Cerrenaceae</taxon>
        <taxon>Cerrena</taxon>
    </lineage>
</organism>
<dbReference type="EMBL" id="JASBNA010000001">
    <property type="protein sequence ID" value="KAK7695984.1"/>
    <property type="molecule type" value="Genomic_DNA"/>
</dbReference>
<feature type="compositionally biased region" description="Low complexity" evidence="9">
    <location>
        <begin position="164"/>
        <end position="180"/>
    </location>
</feature>
<evidence type="ECO:0000256" key="2">
    <source>
        <dbReference type="ARBA" id="ARBA00022723"/>
    </source>
</evidence>
<keyword evidence="4 8" id="KW-0863">Zinc-finger</keyword>
<dbReference type="Gene3D" id="3.30.160.60">
    <property type="entry name" value="Classic Zinc Finger"/>
    <property type="match status" value="2"/>
</dbReference>